<dbReference type="PANTHER" id="PTHR43861:SF3">
    <property type="entry name" value="PUTATIVE (AFU_ORTHOLOGUE AFUA_2G14390)-RELATED"/>
    <property type="match status" value="1"/>
</dbReference>
<organism evidence="4 5">
    <name type="scientific">Pseudonocardia charpentierae</name>
    <dbReference type="NCBI Taxonomy" id="3075545"/>
    <lineage>
        <taxon>Bacteria</taxon>
        <taxon>Bacillati</taxon>
        <taxon>Actinomycetota</taxon>
        <taxon>Actinomycetes</taxon>
        <taxon>Pseudonocardiales</taxon>
        <taxon>Pseudonocardiaceae</taxon>
        <taxon>Pseudonocardia</taxon>
    </lineage>
</organism>
<gene>
    <name evidence="4" type="ORF">RM445_06835</name>
</gene>
<dbReference type="RefSeq" id="WP_311555224.1">
    <property type="nucleotide sequence ID" value="NZ_JAVREJ010000003.1"/>
</dbReference>
<evidence type="ECO:0000256" key="2">
    <source>
        <dbReference type="SAM" id="MobiDB-lite"/>
    </source>
</evidence>
<protein>
    <submittedName>
        <fullName evidence="4">Methyltransferase domain-containing protein</fullName>
    </submittedName>
</protein>
<dbReference type="Pfam" id="PF13649">
    <property type="entry name" value="Methyltransf_25"/>
    <property type="match status" value="1"/>
</dbReference>
<dbReference type="Proteomes" id="UP001183202">
    <property type="component" value="Unassembled WGS sequence"/>
</dbReference>
<evidence type="ECO:0000256" key="1">
    <source>
        <dbReference type="ARBA" id="ARBA00022679"/>
    </source>
</evidence>
<dbReference type="GO" id="GO:0032259">
    <property type="term" value="P:methylation"/>
    <property type="evidence" value="ECO:0007669"/>
    <property type="project" value="UniProtKB-KW"/>
</dbReference>
<feature type="domain" description="Methyltransferase" evidence="3">
    <location>
        <begin position="48"/>
        <end position="141"/>
    </location>
</feature>
<evidence type="ECO:0000313" key="4">
    <source>
        <dbReference type="EMBL" id="MDT0349238.1"/>
    </source>
</evidence>
<dbReference type="Gene3D" id="3.40.50.150">
    <property type="entry name" value="Vaccinia Virus protein VP39"/>
    <property type="match status" value="1"/>
</dbReference>
<dbReference type="PANTHER" id="PTHR43861">
    <property type="entry name" value="TRANS-ACONITATE 2-METHYLTRANSFERASE-RELATED"/>
    <property type="match status" value="1"/>
</dbReference>
<dbReference type="GO" id="GO:0008168">
    <property type="term" value="F:methyltransferase activity"/>
    <property type="evidence" value="ECO:0007669"/>
    <property type="project" value="UniProtKB-KW"/>
</dbReference>
<dbReference type="EMBL" id="JAVREJ010000003">
    <property type="protein sequence ID" value="MDT0349238.1"/>
    <property type="molecule type" value="Genomic_DNA"/>
</dbReference>
<dbReference type="CDD" id="cd02440">
    <property type="entry name" value="AdoMet_MTases"/>
    <property type="match status" value="1"/>
</dbReference>
<evidence type="ECO:0000259" key="3">
    <source>
        <dbReference type="Pfam" id="PF13649"/>
    </source>
</evidence>
<dbReference type="SUPFAM" id="SSF53335">
    <property type="entry name" value="S-adenosyl-L-methionine-dependent methyltransferases"/>
    <property type="match status" value="1"/>
</dbReference>
<keyword evidence="1" id="KW-0808">Transferase</keyword>
<keyword evidence="5" id="KW-1185">Reference proteome</keyword>
<evidence type="ECO:0000313" key="5">
    <source>
        <dbReference type="Proteomes" id="UP001183202"/>
    </source>
</evidence>
<comment type="caution">
    <text evidence="4">The sequence shown here is derived from an EMBL/GenBank/DDBJ whole genome shotgun (WGS) entry which is preliminary data.</text>
</comment>
<proteinExistence type="predicted"/>
<accession>A0ABU2N857</accession>
<keyword evidence="4" id="KW-0489">Methyltransferase</keyword>
<name>A0ABU2N857_9PSEU</name>
<reference evidence="5" key="1">
    <citation type="submission" date="2023-07" db="EMBL/GenBank/DDBJ databases">
        <title>30 novel species of actinomycetes from the DSMZ collection.</title>
        <authorList>
            <person name="Nouioui I."/>
        </authorList>
    </citation>
    <scope>NUCLEOTIDE SEQUENCE [LARGE SCALE GENOMIC DNA]</scope>
    <source>
        <strain evidence="5">DSM 45834</strain>
    </source>
</reference>
<dbReference type="InterPro" id="IPR029063">
    <property type="entry name" value="SAM-dependent_MTases_sf"/>
</dbReference>
<feature type="region of interest" description="Disordered" evidence="2">
    <location>
        <begin position="192"/>
        <end position="213"/>
    </location>
</feature>
<dbReference type="InterPro" id="IPR041698">
    <property type="entry name" value="Methyltransf_25"/>
</dbReference>
<sequence>MNDHESPVDERFTAAYWDERYGSTERVWSGAPNPQLVAEVSDLRPGTVLDAGCGEGGDAHWLAVRGWHVTALDVSAVALARGAAHAPPDAADRIRWEQADFTTWEPGGAAFDLVNAQFLHFPSALRERVYSRLADAVAPGGTLLIVAHDPSELHTGMGHDHPEDMFVTATQLAGGLDPARWEVLVAESRPRLAQAPDGREVPVSDAVLRARRR</sequence>